<accession>A0ABM7WPS1</accession>
<evidence type="ECO:0008006" key="3">
    <source>
        <dbReference type="Google" id="ProtNLM"/>
    </source>
</evidence>
<evidence type="ECO:0000313" key="2">
    <source>
        <dbReference type="Proteomes" id="UP001162891"/>
    </source>
</evidence>
<gene>
    <name evidence="1" type="ORF">AMOR_04530</name>
</gene>
<protein>
    <recommendedName>
        <fullName evidence="3">DUF2764 family protein</fullName>
    </recommendedName>
</protein>
<name>A0ABM7WPS1_9BACT</name>
<proteinExistence type="predicted"/>
<dbReference type="Proteomes" id="UP001162891">
    <property type="component" value="Chromosome"/>
</dbReference>
<dbReference type="RefSeq" id="WP_248358006.1">
    <property type="nucleotide sequence ID" value="NZ_AP025591.1"/>
</dbReference>
<dbReference type="EMBL" id="AP025591">
    <property type="protein sequence ID" value="BDG01457.1"/>
    <property type="molecule type" value="Genomic_DNA"/>
</dbReference>
<keyword evidence="2" id="KW-1185">Reference proteome</keyword>
<organism evidence="1 2">
    <name type="scientific">Anaeromyxobacter oryzae</name>
    <dbReference type="NCBI Taxonomy" id="2918170"/>
    <lineage>
        <taxon>Bacteria</taxon>
        <taxon>Pseudomonadati</taxon>
        <taxon>Myxococcota</taxon>
        <taxon>Myxococcia</taxon>
        <taxon>Myxococcales</taxon>
        <taxon>Cystobacterineae</taxon>
        <taxon>Anaeromyxobacteraceae</taxon>
        <taxon>Anaeromyxobacter</taxon>
    </lineage>
</organism>
<sequence>MRWPWRRYHMLISSLPALPTRFDAERLPISAERLQDRLRMLDPEDGREIRHLLEILEWTQRFAETTDAAVVARYRELMRGISHPLLREAAARAVAARMIATALRRRRRGLGPPAIGIGGWVDHIRRHFGEPDLGLAHAFPRVPELRRLFDEGDALGFHRGLIDATWVWLKRRADDHHFTFEAVALYVGRWELMHHWQQLEAGRGRAVFETLVAEALGEHADVYA</sequence>
<reference evidence="2" key="1">
    <citation type="journal article" date="2022" name="Int. J. Syst. Evol. Microbiol.">
        <title>Anaeromyxobacter oryzae sp. nov., Anaeromyxobacter diazotrophicus sp. nov. and Anaeromyxobacter paludicola sp. nov., isolated from paddy soils.</title>
        <authorList>
            <person name="Itoh H."/>
            <person name="Xu Z."/>
            <person name="Mise K."/>
            <person name="Masuda Y."/>
            <person name="Ushijima N."/>
            <person name="Hayakawa C."/>
            <person name="Shiratori Y."/>
            <person name="Senoo K."/>
        </authorList>
    </citation>
    <scope>NUCLEOTIDE SEQUENCE [LARGE SCALE GENOMIC DNA]</scope>
    <source>
        <strain evidence="2">Red232</strain>
    </source>
</reference>
<evidence type="ECO:0000313" key="1">
    <source>
        <dbReference type="EMBL" id="BDG01457.1"/>
    </source>
</evidence>